<gene>
    <name evidence="2" type="ORF">FKW77_000654</name>
</gene>
<evidence type="ECO:0000256" key="1">
    <source>
        <dbReference type="SAM" id="MobiDB-lite"/>
    </source>
</evidence>
<name>A0A517LPH2_9PEZI</name>
<proteinExistence type="predicted"/>
<dbReference type="EMBL" id="CP042202">
    <property type="protein sequence ID" value="QDS77517.1"/>
    <property type="molecule type" value="Genomic_DNA"/>
</dbReference>
<keyword evidence="3" id="KW-1185">Reference proteome</keyword>
<dbReference type="Proteomes" id="UP000316270">
    <property type="component" value="Chromosome 18"/>
</dbReference>
<dbReference type="AlphaFoldDB" id="A0A517LPH2"/>
<accession>A0A517LPH2</accession>
<feature type="compositionally biased region" description="Polar residues" evidence="1">
    <location>
        <begin position="107"/>
        <end position="117"/>
    </location>
</feature>
<sequence>MSAGGFECRVLVDVSRAGFLHENNGAISAPTISSDRQDHVGCAPGQILASITGANPEQILSMTAFFTPWLPEDGDGLAPWIETGIKDLLREDEGCEKDRSLYGENTARPSRNLSLPDNSKDKRPSFDDYDILSDSDGSTPQAHCQVENVAAAASLLHDEQYVNALKICCIHELRGKKCTSIKCSEKSPLLCQNFKKGTCEITDFAHSSFTHVHILPNCSRAIKLGKCCRQGCRLGHDNLALRRKRLAEKRETEMWWARLWIKNIEAGMKAGATPLDLSACEDSVVKLRGKLGQFRDAAMAGKVDDTLAQYRQYCRRRSWAGGG</sequence>
<feature type="region of interest" description="Disordered" evidence="1">
    <location>
        <begin position="100"/>
        <end position="132"/>
    </location>
</feature>
<organism evidence="2 3">
    <name type="scientific">Venturia effusa</name>
    <dbReference type="NCBI Taxonomy" id="50376"/>
    <lineage>
        <taxon>Eukaryota</taxon>
        <taxon>Fungi</taxon>
        <taxon>Dikarya</taxon>
        <taxon>Ascomycota</taxon>
        <taxon>Pezizomycotina</taxon>
        <taxon>Dothideomycetes</taxon>
        <taxon>Pleosporomycetidae</taxon>
        <taxon>Venturiales</taxon>
        <taxon>Venturiaceae</taxon>
        <taxon>Venturia</taxon>
    </lineage>
</organism>
<protein>
    <submittedName>
        <fullName evidence="2">Uncharacterized protein</fullName>
    </submittedName>
</protein>
<evidence type="ECO:0000313" key="3">
    <source>
        <dbReference type="Proteomes" id="UP000316270"/>
    </source>
</evidence>
<reference evidence="2 3" key="1">
    <citation type="submission" date="2019-07" db="EMBL/GenBank/DDBJ databases">
        <title>Finished genome of Venturia effusa.</title>
        <authorList>
            <person name="Young C.A."/>
            <person name="Cox M.P."/>
            <person name="Ganley A.R.D."/>
            <person name="David W.J."/>
        </authorList>
    </citation>
    <scope>NUCLEOTIDE SEQUENCE [LARGE SCALE GENOMIC DNA]</scope>
    <source>
        <strain evidence="3">albino</strain>
    </source>
</reference>
<evidence type="ECO:0000313" key="2">
    <source>
        <dbReference type="EMBL" id="QDS77517.1"/>
    </source>
</evidence>
<dbReference type="OrthoDB" id="10485523at2759"/>